<organism evidence="2 3">
    <name type="scientific">Clonostachys solani</name>
    <dbReference type="NCBI Taxonomy" id="160281"/>
    <lineage>
        <taxon>Eukaryota</taxon>
        <taxon>Fungi</taxon>
        <taxon>Dikarya</taxon>
        <taxon>Ascomycota</taxon>
        <taxon>Pezizomycotina</taxon>
        <taxon>Sordariomycetes</taxon>
        <taxon>Hypocreomycetidae</taxon>
        <taxon>Hypocreales</taxon>
        <taxon>Bionectriaceae</taxon>
        <taxon>Clonostachys</taxon>
    </lineage>
</organism>
<evidence type="ECO:0000256" key="1">
    <source>
        <dbReference type="SAM" id="MobiDB-lite"/>
    </source>
</evidence>
<feature type="region of interest" description="Disordered" evidence="1">
    <location>
        <begin position="1"/>
        <end position="39"/>
    </location>
</feature>
<protein>
    <recommendedName>
        <fullName evidence="4">BZIP domain-containing protein</fullName>
    </recommendedName>
</protein>
<comment type="caution">
    <text evidence="2">The sequence shown here is derived from an EMBL/GenBank/DDBJ whole genome shotgun (WGS) entry which is preliminary data.</text>
</comment>
<name>A0A9N9W113_9HYPO</name>
<dbReference type="Pfam" id="PF11905">
    <property type="entry name" value="DUF3425"/>
    <property type="match status" value="1"/>
</dbReference>
<feature type="compositionally biased region" description="Basic and acidic residues" evidence="1">
    <location>
        <begin position="15"/>
        <end position="31"/>
    </location>
</feature>
<evidence type="ECO:0008006" key="4">
    <source>
        <dbReference type="Google" id="ProtNLM"/>
    </source>
</evidence>
<dbReference type="SUPFAM" id="SSF57959">
    <property type="entry name" value="Leucine zipper domain"/>
    <property type="match status" value="1"/>
</dbReference>
<dbReference type="InterPro" id="IPR021833">
    <property type="entry name" value="DUF3425"/>
</dbReference>
<proteinExistence type="predicted"/>
<feature type="region of interest" description="Disordered" evidence="1">
    <location>
        <begin position="146"/>
        <end position="166"/>
    </location>
</feature>
<dbReference type="Gene3D" id="1.20.5.170">
    <property type="match status" value="1"/>
</dbReference>
<dbReference type="PANTHER" id="PTHR37012">
    <property type="entry name" value="B-ZIP TRANSCRIPTION FACTOR (EUROFUNG)-RELATED"/>
    <property type="match status" value="1"/>
</dbReference>
<feature type="region of interest" description="Disordered" evidence="1">
    <location>
        <begin position="93"/>
        <end position="129"/>
    </location>
</feature>
<accession>A0A9N9W113</accession>
<dbReference type="InterPro" id="IPR046347">
    <property type="entry name" value="bZIP_sf"/>
</dbReference>
<dbReference type="Proteomes" id="UP000775872">
    <property type="component" value="Unassembled WGS sequence"/>
</dbReference>
<gene>
    <name evidence="2" type="ORF">CSOL1703_00003696</name>
</gene>
<dbReference type="EMBL" id="CABFOC020000002">
    <property type="protein sequence ID" value="CAH0039582.1"/>
    <property type="molecule type" value="Genomic_DNA"/>
</dbReference>
<keyword evidence="3" id="KW-1185">Reference proteome</keyword>
<dbReference type="AlphaFoldDB" id="A0A9N9W113"/>
<reference evidence="2" key="1">
    <citation type="submission" date="2021-10" db="EMBL/GenBank/DDBJ databases">
        <authorList>
            <person name="Piombo E."/>
        </authorList>
    </citation>
    <scope>NUCLEOTIDE SEQUENCE</scope>
</reference>
<dbReference type="OrthoDB" id="4161589at2759"/>
<feature type="compositionally biased region" description="Polar residues" evidence="1">
    <location>
        <begin position="108"/>
        <end position="128"/>
    </location>
</feature>
<sequence>MAPAVGTLGDSPPGSKEDARRARKRVTDRNSQRHHRERRRAYIKKLEETVQSYKQGCLLNGNADTAALLSEIETLRAKCRRLESVVERIKDLSSCVDSPTPDAVDLTDPQQSEASQGDLNDNAPTNACSLHDESMERSNIESIAGLLPPADSKVQTSRNADGERASSFPQDLDLASFLANYANQGLGETSSLGVSANSGLGLVSTNEETPVEEFRSIQHVGGCLFRSPPMSLALVPASLGSSTCPSTGPDGRCYGVHSALPMVSQPKGVWDLIVRDIIQDTQLHSSTLRNASETPSLRSVLVDKSTDVLASRLFYHITSFNPIPLHIALASFWVQYLYLRWVATGTCEAYHQIPEFMRPTSLERRIPHQVCIGMLVWPDVRGTLIRDTQSTDPESIGIELLQHLSNKHWSATSQVTGDMIGGIDILAIIQHQACQWETWKVDPVFQQKYPQFAHCDFP</sequence>
<dbReference type="GO" id="GO:0003700">
    <property type="term" value="F:DNA-binding transcription factor activity"/>
    <property type="evidence" value="ECO:0007669"/>
    <property type="project" value="InterPro"/>
</dbReference>
<evidence type="ECO:0000313" key="3">
    <source>
        <dbReference type="Proteomes" id="UP000775872"/>
    </source>
</evidence>
<dbReference type="CDD" id="cd14688">
    <property type="entry name" value="bZIP_YAP"/>
    <property type="match status" value="1"/>
</dbReference>
<evidence type="ECO:0000313" key="2">
    <source>
        <dbReference type="EMBL" id="CAH0039582.1"/>
    </source>
</evidence>